<dbReference type="CDD" id="cd02859">
    <property type="entry name" value="E_set_AMPKbeta_like_N"/>
    <property type="match status" value="1"/>
</dbReference>
<dbReference type="PANTHER" id="PTHR10343">
    <property type="entry name" value="5'-AMP-ACTIVATED PROTEIN KINASE , BETA SUBUNIT"/>
    <property type="match status" value="1"/>
</dbReference>
<dbReference type="EMBL" id="PDND01000128">
    <property type="protein sequence ID" value="PGH31451.1"/>
    <property type="molecule type" value="Genomic_DNA"/>
</dbReference>
<dbReference type="GO" id="GO:0031588">
    <property type="term" value="C:nucleotide-activated protein kinase complex"/>
    <property type="evidence" value="ECO:0007669"/>
    <property type="project" value="TreeGrafter"/>
</dbReference>
<gene>
    <name evidence="4" type="ORF">GX50_05806</name>
</gene>
<feature type="region of interest" description="Disordered" evidence="2">
    <location>
        <begin position="166"/>
        <end position="258"/>
    </location>
</feature>
<evidence type="ECO:0000313" key="5">
    <source>
        <dbReference type="Proteomes" id="UP000226031"/>
    </source>
</evidence>
<feature type="compositionally biased region" description="Basic and acidic residues" evidence="2">
    <location>
        <begin position="230"/>
        <end position="239"/>
    </location>
</feature>
<evidence type="ECO:0000259" key="3">
    <source>
        <dbReference type="Pfam" id="PF16561"/>
    </source>
</evidence>
<protein>
    <recommendedName>
        <fullName evidence="3">AMP-activated protein kinase glycogen-binding domain-containing protein</fullName>
    </recommendedName>
</protein>
<feature type="compositionally biased region" description="Low complexity" evidence="2">
    <location>
        <begin position="468"/>
        <end position="491"/>
    </location>
</feature>
<dbReference type="GO" id="GO:0005737">
    <property type="term" value="C:cytoplasm"/>
    <property type="evidence" value="ECO:0007669"/>
    <property type="project" value="TreeGrafter"/>
</dbReference>
<dbReference type="VEuPathDB" id="FungiDB:EMCG_05329"/>
<dbReference type="Pfam" id="PF16561">
    <property type="entry name" value="AMPK1_CBM"/>
    <property type="match status" value="1"/>
</dbReference>
<feature type="compositionally biased region" description="Low complexity" evidence="2">
    <location>
        <begin position="410"/>
        <end position="438"/>
    </location>
</feature>
<feature type="region of interest" description="Disordered" evidence="2">
    <location>
        <begin position="393"/>
        <end position="561"/>
    </location>
</feature>
<feature type="compositionally biased region" description="Low complexity" evidence="2">
    <location>
        <begin position="247"/>
        <end position="258"/>
    </location>
</feature>
<feature type="compositionally biased region" description="Low complexity" evidence="2">
    <location>
        <begin position="217"/>
        <end position="229"/>
    </location>
</feature>
<organism evidence="4 5">
    <name type="scientific">[Emmonsia] crescens</name>
    <dbReference type="NCBI Taxonomy" id="73230"/>
    <lineage>
        <taxon>Eukaryota</taxon>
        <taxon>Fungi</taxon>
        <taxon>Dikarya</taxon>
        <taxon>Ascomycota</taxon>
        <taxon>Pezizomycotina</taxon>
        <taxon>Eurotiomycetes</taxon>
        <taxon>Eurotiomycetidae</taxon>
        <taxon>Onygenales</taxon>
        <taxon>Ajellomycetaceae</taxon>
        <taxon>Emergomyces</taxon>
    </lineage>
</organism>
<feature type="region of interest" description="Disordered" evidence="2">
    <location>
        <begin position="96"/>
        <end position="118"/>
    </location>
</feature>
<dbReference type="GO" id="GO:0007165">
    <property type="term" value="P:signal transduction"/>
    <property type="evidence" value="ECO:0007669"/>
    <property type="project" value="TreeGrafter"/>
</dbReference>
<comment type="caution">
    <text evidence="4">The sequence shown here is derived from an EMBL/GenBank/DDBJ whole genome shotgun (WGS) entry which is preliminary data.</text>
</comment>
<reference evidence="4 5" key="1">
    <citation type="submission" date="2017-10" db="EMBL/GenBank/DDBJ databases">
        <title>Comparative genomics in systemic dimorphic fungi from Ajellomycetaceae.</title>
        <authorList>
            <person name="Munoz J.F."/>
            <person name="Mcewen J.G."/>
            <person name="Clay O.K."/>
            <person name="Cuomo C.A."/>
        </authorList>
    </citation>
    <scope>NUCLEOTIDE SEQUENCE [LARGE SCALE GENOMIC DNA]</scope>
    <source>
        <strain evidence="4 5">UAMH4076</strain>
    </source>
</reference>
<dbReference type="GO" id="GO:0005634">
    <property type="term" value="C:nucleus"/>
    <property type="evidence" value="ECO:0007669"/>
    <property type="project" value="TreeGrafter"/>
</dbReference>
<dbReference type="SUPFAM" id="SSF81296">
    <property type="entry name" value="E set domains"/>
    <property type="match status" value="1"/>
</dbReference>
<proteinExistence type="inferred from homology"/>
<dbReference type="STRING" id="73230.A0A2B7ZDK5"/>
<dbReference type="InterPro" id="IPR032640">
    <property type="entry name" value="AMPK1_CBM"/>
</dbReference>
<dbReference type="Proteomes" id="UP000226031">
    <property type="component" value="Unassembled WGS sequence"/>
</dbReference>
<dbReference type="Gene3D" id="2.60.40.10">
    <property type="entry name" value="Immunoglobulins"/>
    <property type="match status" value="1"/>
</dbReference>
<name>A0A2B7ZDK5_9EURO</name>
<feature type="domain" description="AMP-activated protein kinase glycogen-binding" evidence="3">
    <location>
        <begin position="17"/>
        <end position="85"/>
    </location>
</feature>
<dbReference type="GO" id="GO:0019901">
    <property type="term" value="F:protein kinase binding"/>
    <property type="evidence" value="ECO:0007669"/>
    <property type="project" value="TreeGrafter"/>
</dbReference>
<feature type="compositionally biased region" description="Polar residues" evidence="2">
    <location>
        <begin position="494"/>
        <end position="504"/>
    </location>
</feature>
<dbReference type="InterPro" id="IPR013783">
    <property type="entry name" value="Ig-like_fold"/>
</dbReference>
<dbReference type="PANTHER" id="PTHR10343:SF81">
    <property type="entry name" value="CRUCIFORM DNA-RECOGNIZING PROTEIN 1-RELATED"/>
    <property type="match status" value="1"/>
</dbReference>
<feature type="compositionally biased region" description="Low complexity" evidence="2">
    <location>
        <begin position="506"/>
        <end position="534"/>
    </location>
</feature>
<comment type="similarity">
    <text evidence="1">Belongs to the CRP1/MDG1 family.</text>
</comment>
<evidence type="ECO:0000256" key="2">
    <source>
        <dbReference type="SAM" id="MobiDB-lite"/>
    </source>
</evidence>
<evidence type="ECO:0000313" key="4">
    <source>
        <dbReference type="EMBL" id="PGH31451.1"/>
    </source>
</evidence>
<evidence type="ECO:0000256" key="1">
    <source>
        <dbReference type="ARBA" id="ARBA00038216"/>
    </source>
</evidence>
<dbReference type="InterPro" id="IPR014756">
    <property type="entry name" value="Ig_E-set"/>
</dbReference>
<dbReference type="InterPro" id="IPR050827">
    <property type="entry name" value="CRP1_MDG1_kinase"/>
</dbReference>
<keyword evidence="5" id="KW-1185">Reference proteome</keyword>
<accession>A0A2B7ZDK5</accession>
<dbReference type="AlphaFoldDB" id="A0A2B7ZDK5"/>
<sequence length="561" mass="58894">MFSLPNFYLCRLDTTPSEVYVSGTFDNWTQSVKLDRTADGFRKDVLLPIMNGGRIYYKFVVDGNWKLDDAALKEDDPHRNTNNVLLRQHIKQLPPAEDIPAPTSAARKEAPETMSGVTPEATTAALAACVPKESDKVPETETVAPAIPTISSVTPESTTAALAKDATLESKRDSTPGAFPVTPSGEPEQFSVKPIPATEGAGNPIQLQPGEPVPDPSTITNNTVTSTVTTDKEGYEKDASAAGFAPPEETVTTLPVTTNGTNGLVEPFIQSAAPTSTTAALAGAVPLENVNRNTNGFSEPQVAANEVPEVVKESLAKAHKEPEAAGIPLAVEEKKEVEEELLKNVEPAEAAGDANIGVPLVVRRSIDEAHWNAEAADVPEAVVEKKEVEQELLHDVKRVDDTGEPAPVITAETAATASDTTPEPAAAPPAAAASLAPDVSRRNQDRSISPKTREPRDGAADNAGPPMTTEQEQTQPTVTTTTTGPETAAAPAVSQGQTQTQTQEPAGANSAAIAAAAAAANTTPRTATAPTEAGATDHDSKPRKKKNRASAIFSKLKEKFK</sequence>